<dbReference type="RefSeq" id="WP_060459099.1">
    <property type="nucleotide sequence ID" value="NZ_AP014808.1"/>
</dbReference>
<protein>
    <submittedName>
        <fullName evidence="2">Uncharacterized protein</fullName>
    </submittedName>
</protein>
<keyword evidence="3" id="KW-1185">Reference proteome</keyword>
<dbReference type="EMBL" id="AP014808">
    <property type="protein sequence ID" value="BAQ56577.1"/>
    <property type="molecule type" value="Genomic_DNA"/>
</dbReference>
<accession>A0A0D6A180</accession>
<name>A0A0D6A180_9LACO</name>
<evidence type="ECO:0000256" key="1">
    <source>
        <dbReference type="SAM" id="MobiDB-lite"/>
    </source>
</evidence>
<sequence length="148" mass="18018">MTEEEKKNKTKDEDKDQDTEEENDDLKVDMPEPNRVTMPAEDVKEQPDYLKVFANFYISEFNQHDLEIINLYDTNSNMVDINHYLMNNIHFPRKQLINHVLQYHDYNFQNILDEIVKKEDIDPKNMKTYKDWDTWYEKRRAQIPRSLS</sequence>
<dbReference type="PATRIC" id="fig|1600.4.peg.193"/>
<gene>
    <name evidence="2" type="ORF">LBAT_0188</name>
</gene>
<dbReference type="AlphaFoldDB" id="A0A0D6A180"/>
<dbReference type="Proteomes" id="UP000035709">
    <property type="component" value="Chromosome"/>
</dbReference>
<evidence type="ECO:0000313" key="2">
    <source>
        <dbReference type="EMBL" id="BAQ56577.1"/>
    </source>
</evidence>
<feature type="region of interest" description="Disordered" evidence="1">
    <location>
        <begin position="1"/>
        <end position="34"/>
    </location>
</feature>
<evidence type="ECO:0000313" key="3">
    <source>
        <dbReference type="Proteomes" id="UP000035709"/>
    </source>
</evidence>
<reference evidence="2 3" key="1">
    <citation type="submission" date="2015-03" db="EMBL/GenBank/DDBJ databases">
        <title>Complete genome sequence of Lactobacillus acetotolerans NBRC 13120.</title>
        <authorList>
            <person name="Toh H."/>
            <person name="Morita H."/>
            <person name="Fujita N."/>
        </authorList>
    </citation>
    <scope>NUCLEOTIDE SEQUENCE [LARGE SCALE GENOMIC DNA]</scope>
    <source>
        <strain evidence="2 3">NBRC 13120</strain>
    </source>
</reference>
<dbReference type="OrthoDB" id="2299173at2"/>
<feature type="compositionally biased region" description="Basic and acidic residues" evidence="1">
    <location>
        <begin position="1"/>
        <end position="14"/>
    </location>
</feature>
<proteinExistence type="predicted"/>
<dbReference type="KEGG" id="lae:LBAT_0188"/>
<organism evidence="2 3">
    <name type="scientific">Lactobacillus acetotolerans</name>
    <dbReference type="NCBI Taxonomy" id="1600"/>
    <lineage>
        <taxon>Bacteria</taxon>
        <taxon>Bacillati</taxon>
        <taxon>Bacillota</taxon>
        <taxon>Bacilli</taxon>
        <taxon>Lactobacillales</taxon>
        <taxon>Lactobacillaceae</taxon>
        <taxon>Lactobacillus</taxon>
    </lineage>
</organism>
<feature type="compositionally biased region" description="Acidic residues" evidence="1">
    <location>
        <begin position="15"/>
        <end position="24"/>
    </location>
</feature>
<dbReference type="STRING" id="1600.LBAT_0188"/>